<keyword evidence="4" id="KW-1185">Reference proteome</keyword>
<name>A0A1Z5JD02_FISSO</name>
<evidence type="ECO:0000313" key="3">
    <source>
        <dbReference type="EMBL" id="GAX11648.1"/>
    </source>
</evidence>
<dbReference type="PROSITE" id="PS50191">
    <property type="entry name" value="CRAL_TRIO"/>
    <property type="match status" value="1"/>
</dbReference>
<feature type="domain" description="CRAL-TRIO" evidence="2">
    <location>
        <begin position="222"/>
        <end position="392"/>
    </location>
</feature>
<dbReference type="EMBL" id="BDSP01000044">
    <property type="protein sequence ID" value="GAX11648.1"/>
    <property type="molecule type" value="Genomic_DNA"/>
</dbReference>
<dbReference type="InterPro" id="IPR001251">
    <property type="entry name" value="CRAL-TRIO_dom"/>
</dbReference>
<organism evidence="3 4">
    <name type="scientific">Fistulifera solaris</name>
    <name type="common">Oleaginous diatom</name>
    <dbReference type="NCBI Taxonomy" id="1519565"/>
    <lineage>
        <taxon>Eukaryota</taxon>
        <taxon>Sar</taxon>
        <taxon>Stramenopiles</taxon>
        <taxon>Ochrophyta</taxon>
        <taxon>Bacillariophyta</taxon>
        <taxon>Bacillariophyceae</taxon>
        <taxon>Bacillariophycidae</taxon>
        <taxon>Naviculales</taxon>
        <taxon>Naviculaceae</taxon>
        <taxon>Fistulifera</taxon>
    </lineage>
</organism>
<accession>A0A1Z5JD02</accession>
<protein>
    <recommendedName>
        <fullName evidence="2">CRAL-TRIO domain-containing protein</fullName>
    </recommendedName>
</protein>
<dbReference type="InParanoid" id="A0A1Z5JD02"/>
<dbReference type="Pfam" id="PF00650">
    <property type="entry name" value="CRAL_TRIO"/>
    <property type="match status" value="1"/>
</dbReference>
<comment type="caution">
    <text evidence="3">The sequence shown here is derived from an EMBL/GenBank/DDBJ whole genome shotgun (WGS) entry which is preliminary data.</text>
</comment>
<proteinExistence type="predicted"/>
<dbReference type="Gene3D" id="3.40.525.10">
    <property type="entry name" value="CRAL-TRIO lipid binding domain"/>
    <property type="match status" value="1"/>
</dbReference>
<dbReference type="InterPro" id="IPR036865">
    <property type="entry name" value="CRAL-TRIO_dom_sf"/>
</dbReference>
<dbReference type="SUPFAM" id="SSF46938">
    <property type="entry name" value="CRAL/TRIO N-terminal domain"/>
    <property type="match status" value="1"/>
</dbReference>
<reference evidence="3 4" key="1">
    <citation type="journal article" date="2015" name="Plant Cell">
        <title>Oil accumulation by the oleaginous diatom Fistulifera solaris as revealed by the genome and transcriptome.</title>
        <authorList>
            <person name="Tanaka T."/>
            <person name="Maeda Y."/>
            <person name="Veluchamy A."/>
            <person name="Tanaka M."/>
            <person name="Abida H."/>
            <person name="Marechal E."/>
            <person name="Bowler C."/>
            <person name="Muto M."/>
            <person name="Sunaga Y."/>
            <person name="Tanaka M."/>
            <person name="Yoshino T."/>
            <person name="Taniguchi T."/>
            <person name="Fukuda Y."/>
            <person name="Nemoto M."/>
            <person name="Matsumoto M."/>
            <person name="Wong P.S."/>
            <person name="Aburatani S."/>
            <person name="Fujibuchi W."/>
        </authorList>
    </citation>
    <scope>NUCLEOTIDE SEQUENCE [LARGE SCALE GENOMIC DNA]</scope>
    <source>
        <strain evidence="3 4">JPCC DA0580</strain>
    </source>
</reference>
<dbReference type="Proteomes" id="UP000198406">
    <property type="component" value="Unassembled WGS sequence"/>
</dbReference>
<dbReference type="InterPro" id="IPR051026">
    <property type="entry name" value="PI/PC_transfer"/>
</dbReference>
<dbReference type="OrthoDB" id="1434354at2759"/>
<dbReference type="SMART" id="SM00516">
    <property type="entry name" value="SEC14"/>
    <property type="match status" value="1"/>
</dbReference>
<feature type="compositionally biased region" description="Polar residues" evidence="1">
    <location>
        <begin position="45"/>
        <end position="60"/>
    </location>
</feature>
<feature type="region of interest" description="Disordered" evidence="1">
    <location>
        <begin position="41"/>
        <end position="82"/>
    </location>
</feature>
<dbReference type="AlphaFoldDB" id="A0A1Z5JD02"/>
<dbReference type="SUPFAM" id="SSF52087">
    <property type="entry name" value="CRAL/TRIO domain"/>
    <property type="match status" value="1"/>
</dbReference>
<dbReference type="PANTHER" id="PTHR45657">
    <property type="entry name" value="CRAL-TRIO DOMAIN-CONTAINING PROTEIN YKL091C-RELATED"/>
    <property type="match status" value="1"/>
</dbReference>
<evidence type="ECO:0000313" key="4">
    <source>
        <dbReference type="Proteomes" id="UP000198406"/>
    </source>
</evidence>
<sequence>MFLFLNHSESLTANAKDKHKHKHHLDDLLAALSFEPIHFLKSPKNKNQNSNVKTKATNKSKPLVPPSSLQSENSRALRKPKKGHCYQGRIVLGTLDPEGNGVETTFYDAHEYGNGKTLDEFDSCSEEGSTEMIPRGGHTETMSLAPTASTSSASLSPGQRPTSCRAIWQAPLPPPSPPSELPERFLRAGKGNVEEGWRRYRATLQWRKEMGIDTILRRPNPRFALIKQHYLHYFHMRGKNNEPCFYEIPAKTNLKALREGGVSVEDLLQHYAMIVEYQWQIVERSDSAKSLYIIDLHGIRFGDFMGDVMDFVKRASAFCNQHYPERAGTVYIINVPSWFKMIWSVVKPWVDPVTLEKIHILRGAEEIRQTMQQRIALEHLPPEYGGTSMPLGQSPEEVELWARMEHNNRLAQCTSGNDAEKLRVCGGRGQCRFCSMQLARSY</sequence>
<dbReference type="CDD" id="cd00170">
    <property type="entry name" value="SEC14"/>
    <property type="match status" value="1"/>
</dbReference>
<gene>
    <name evidence="3" type="ORF">FisN_7Lh007</name>
</gene>
<dbReference type="PANTHER" id="PTHR45657:SF61">
    <property type="entry name" value="CRAL-TRIO DOMAIN-CONTAINING PROTEIN"/>
    <property type="match status" value="1"/>
</dbReference>
<dbReference type="InterPro" id="IPR036273">
    <property type="entry name" value="CRAL/TRIO_N_dom_sf"/>
</dbReference>
<evidence type="ECO:0000256" key="1">
    <source>
        <dbReference type="SAM" id="MobiDB-lite"/>
    </source>
</evidence>
<evidence type="ECO:0000259" key="2">
    <source>
        <dbReference type="PROSITE" id="PS50191"/>
    </source>
</evidence>